<reference evidence="1" key="1">
    <citation type="journal article" date="2014" name="Int. J. Syst. Evol. Microbiol.">
        <title>Complete genome sequence of Corynebacterium casei LMG S-19264T (=DSM 44701T), isolated from a smear-ripened cheese.</title>
        <authorList>
            <consortium name="US DOE Joint Genome Institute (JGI-PGF)"/>
            <person name="Walter F."/>
            <person name="Albersmeier A."/>
            <person name="Kalinowski J."/>
            <person name="Ruckert C."/>
        </authorList>
    </citation>
    <scope>NUCLEOTIDE SEQUENCE</scope>
    <source>
        <strain evidence="1">CGMCC 1.6333</strain>
    </source>
</reference>
<protein>
    <recommendedName>
        <fullName evidence="3">DUF3231 family protein</fullName>
    </recommendedName>
</protein>
<dbReference type="InterPro" id="IPR021617">
    <property type="entry name" value="DUF3231"/>
</dbReference>
<evidence type="ECO:0000313" key="1">
    <source>
        <dbReference type="EMBL" id="GGM28962.1"/>
    </source>
</evidence>
<dbReference type="Gene3D" id="1.20.1260.10">
    <property type="match status" value="2"/>
</dbReference>
<dbReference type="Pfam" id="PF11553">
    <property type="entry name" value="DUF3231"/>
    <property type="match status" value="2"/>
</dbReference>
<proteinExistence type="predicted"/>
<organism evidence="1 2">
    <name type="scientific">Paraliobacillus quinghaiensis</name>
    <dbReference type="NCBI Taxonomy" id="470815"/>
    <lineage>
        <taxon>Bacteria</taxon>
        <taxon>Bacillati</taxon>
        <taxon>Bacillota</taxon>
        <taxon>Bacilli</taxon>
        <taxon>Bacillales</taxon>
        <taxon>Bacillaceae</taxon>
        <taxon>Paraliobacillus</taxon>
    </lineage>
</organism>
<dbReference type="Proteomes" id="UP000618460">
    <property type="component" value="Unassembled WGS sequence"/>
</dbReference>
<accession>A0A917TNK6</accession>
<name>A0A917TNK6_9BACI</name>
<dbReference type="InterPro" id="IPR012347">
    <property type="entry name" value="Ferritin-like"/>
</dbReference>
<gene>
    <name evidence="1" type="ORF">GCM10011351_13740</name>
</gene>
<sequence length="332" mass="37521">MSSPESVKLTSSEMASLWQEYISHTHSNCMLKYFIAKAEDNEVLNVLTKTNQRIKKIRDKTKQILESENVPVPVGFSNQDVDMNAPRLFSDSFALLYIKNLSRVNATSCSLMHTMSTRKDIRKHFKECSSEGITVFDEISDLLLDKGLYVRPPFIEPPKKSDFIEDRDYLNGFNLLGDQRFLNTIEISHIFGNVEANVVGNTITKSFGQTADKKEVRDFMKKAGKLSEKVVNTLTKFLTSSQLPTPMPSETQVVSSSQPAFSDRLMMYQLSILTAAGLSDYATSLATSMRNDLKRQYMDLLDDTAKLGGEAQNLMIDNSWLEQPPQQDKIIQ</sequence>
<dbReference type="AlphaFoldDB" id="A0A917TNK6"/>
<comment type="caution">
    <text evidence="1">The sequence shown here is derived from an EMBL/GenBank/DDBJ whole genome shotgun (WGS) entry which is preliminary data.</text>
</comment>
<reference evidence="1" key="2">
    <citation type="submission" date="2020-09" db="EMBL/GenBank/DDBJ databases">
        <authorList>
            <person name="Sun Q."/>
            <person name="Zhou Y."/>
        </authorList>
    </citation>
    <scope>NUCLEOTIDE SEQUENCE</scope>
    <source>
        <strain evidence="1">CGMCC 1.6333</strain>
    </source>
</reference>
<dbReference type="OrthoDB" id="1675670at2"/>
<dbReference type="EMBL" id="BMLG01000005">
    <property type="protein sequence ID" value="GGM28962.1"/>
    <property type="molecule type" value="Genomic_DNA"/>
</dbReference>
<keyword evidence="2" id="KW-1185">Reference proteome</keyword>
<evidence type="ECO:0000313" key="2">
    <source>
        <dbReference type="Proteomes" id="UP000618460"/>
    </source>
</evidence>
<evidence type="ECO:0008006" key="3">
    <source>
        <dbReference type="Google" id="ProtNLM"/>
    </source>
</evidence>
<dbReference type="RefSeq" id="WP_117153979.1">
    <property type="nucleotide sequence ID" value="NZ_BMLG01000005.1"/>
</dbReference>